<evidence type="ECO:0000313" key="2">
    <source>
        <dbReference type="EMBL" id="PZC71420.1"/>
    </source>
</evidence>
<protein>
    <recommendedName>
        <fullName evidence="1">ISXO2-like transposase domain-containing protein</fullName>
    </recommendedName>
</protein>
<accession>A0A2W1BF71</accession>
<dbReference type="AlphaFoldDB" id="A0A2W1BF71"/>
<keyword evidence="3" id="KW-1185">Reference proteome</keyword>
<dbReference type="EMBL" id="KZ150321">
    <property type="protein sequence ID" value="PZC71420.1"/>
    <property type="molecule type" value="Genomic_DNA"/>
</dbReference>
<name>A0A2W1BF71_HELAM</name>
<dbReference type="PANTHER" id="PTHR47163:SF3">
    <property type="entry name" value="PROTEIN CBG18017"/>
    <property type="match status" value="1"/>
</dbReference>
<dbReference type="SMART" id="SM01126">
    <property type="entry name" value="DDE_Tnp_IS1595"/>
    <property type="match status" value="1"/>
</dbReference>
<proteinExistence type="predicted"/>
<organism evidence="2 3">
    <name type="scientific">Helicoverpa armigera</name>
    <name type="common">Cotton bollworm</name>
    <name type="synonym">Heliothis armigera</name>
    <dbReference type="NCBI Taxonomy" id="29058"/>
    <lineage>
        <taxon>Eukaryota</taxon>
        <taxon>Metazoa</taxon>
        <taxon>Ecdysozoa</taxon>
        <taxon>Arthropoda</taxon>
        <taxon>Hexapoda</taxon>
        <taxon>Insecta</taxon>
        <taxon>Pterygota</taxon>
        <taxon>Neoptera</taxon>
        <taxon>Endopterygota</taxon>
        <taxon>Lepidoptera</taxon>
        <taxon>Glossata</taxon>
        <taxon>Ditrysia</taxon>
        <taxon>Noctuoidea</taxon>
        <taxon>Noctuidae</taxon>
        <taxon>Heliothinae</taxon>
        <taxon>Helicoverpa</taxon>
    </lineage>
</organism>
<evidence type="ECO:0000313" key="3">
    <source>
        <dbReference type="Proteomes" id="UP000249218"/>
    </source>
</evidence>
<dbReference type="InterPro" id="IPR024445">
    <property type="entry name" value="Tnp_ISXO2-like"/>
</dbReference>
<dbReference type="Proteomes" id="UP000249218">
    <property type="component" value="Unassembled WGS sequence"/>
</dbReference>
<dbReference type="PANTHER" id="PTHR47163">
    <property type="entry name" value="DDE_TNP_IS1595 DOMAIN-CONTAINING PROTEIN"/>
    <property type="match status" value="1"/>
</dbReference>
<dbReference type="InterPro" id="IPR053164">
    <property type="entry name" value="IS1016-like_transposase"/>
</dbReference>
<sequence>MLGGSNDVVEVDETHLYSNKYHRGRLLQRQTWAIGCISRLTKKIHVELIPDKTRQTLDPIVVANVRPGTFIMSDMHRAYRGIDLRLNMGGHYVVNHSTNFVAGTVDIPVHPSLGEPVATGVPNVNVKIHTNTIERQWLELKRHCRTCRSQRRLKWYMGEFMYRKNILRNLNSDAARFRRFIRDIHRVYPGPGKHGIRIINCRCRSCR</sequence>
<gene>
    <name evidence="2" type="primary">HaOG213483</name>
    <name evidence="2" type="ORF">B5X24_HaOG213483</name>
</gene>
<reference evidence="2 3" key="1">
    <citation type="journal article" date="2017" name="BMC Biol.">
        <title>Genomic innovations, transcriptional plasticity and gene loss underlying the evolution and divergence of two highly polyphagous and invasive Helicoverpa pest species.</title>
        <authorList>
            <person name="Pearce S.L."/>
            <person name="Clarke D.F."/>
            <person name="East P.D."/>
            <person name="Elfekih S."/>
            <person name="Gordon K.H."/>
            <person name="Jermiin L.S."/>
            <person name="McGaughran A."/>
            <person name="Oakeshott J.G."/>
            <person name="Papanikolaou A."/>
            <person name="Perera O.P."/>
            <person name="Rane R.V."/>
            <person name="Richards S."/>
            <person name="Tay W.T."/>
            <person name="Walsh T.K."/>
            <person name="Anderson A."/>
            <person name="Anderson C.J."/>
            <person name="Asgari S."/>
            <person name="Board P.G."/>
            <person name="Bretschneider A."/>
            <person name="Campbell P.M."/>
            <person name="Chertemps T."/>
            <person name="Christeller J.T."/>
            <person name="Coppin C.W."/>
            <person name="Downes S.J."/>
            <person name="Duan G."/>
            <person name="Farnsworth C.A."/>
            <person name="Good R.T."/>
            <person name="Han L.B."/>
            <person name="Han Y.C."/>
            <person name="Hatje K."/>
            <person name="Horne I."/>
            <person name="Huang Y.P."/>
            <person name="Hughes D.S."/>
            <person name="Jacquin-Joly E."/>
            <person name="James W."/>
            <person name="Jhangiani S."/>
            <person name="Kollmar M."/>
            <person name="Kuwar S.S."/>
            <person name="Li S."/>
            <person name="Liu N.Y."/>
            <person name="Maibeche M.T."/>
            <person name="Miller J.R."/>
            <person name="Montagne N."/>
            <person name="Perry T."/>
            <person name="Qu J."/>
            <person name="Song S.V."/>
            <person name="Sutton G.G."/>
            <person name="Vogel H."/>
            <person name="Walenz B.P."/>
            <person name="Xu W."/>
            <person name="Zhang H.J."/>
            <person name="Zou Z."/>
            <person name="Batterham P."/>
            <person name="Edwards O.R."/>
            <person name="Feyereisen R."/>
            <person name="Gibbs R.A."/>
            <person name="Heckel D.G."/>
            <person name="McGrath A."/>
            <person name="Robin C."/>
            <person name="Scherer S.E."/>
            <person name="Worley K.C."/>
            <person name="Wu Y.D."/>
        </authorList>
    </citation>
    <scope>NUCLEOTIDE SEQUENCE [LARGE SCALE GENOMIC DNA]</scope>
    <source>
        <strain evidence="2">Harm_GR_Male_#8</strain>
        <tissue evidence="2">Whole organism</tissue>
    </source>
</reference>
<dbReference type="Pfam" id="PF12762">
    <property type="entry name" value="DDE_Tnp_IS1595"/>
    <property type="match status" value="1"/>
</dbReference>
<evidence type="ECO:0000259" key="1">
    <source>
        <dbReference type="SMART" id="SM01126"/>
    </source>
</evidence>
<feature type="domain" description="ISXO2-like transposase" evidence="1">
    <location>
        <begin position="1"/>
        <end position="165"/>
    </location>
</feature>